<dbReference type="EMBL" id="RRYP01016147">
    <property type="protein sequence ID" value="TNV75200.1"/>
    <property type="molecule type" value="Genomic_DNA"/>
</dbReference>
<evidence type="ECO:0000313" key="2">
    <source>
        <dbReference type="EMBL" id="TNV75200.1"/>
    </source>
</evidence>
<reference evidence="2" key="1">
    <citation type="submission" date="2019-06" db="EMBL/GenBank/DDBJ databases">
        <authorList>
            <person name="Zheng W."/>
        </authorList>
    </citation>
    <scope>NUCLEOTIDE SEQUENCE</scope>
    <source>
        <strain evidence="2">QDHG01</strain>
    </source>
</reference>
<evidence type="ECO:0008006" key="4">
    <source>
        <dbReference type="Google" id="ProtNLM"/>
    </source>
</evidence>
<accession>A0A8J8SYE5</accession>
<sequence length="75" mass="8262">MHQVLLLLSLNFNLSQISAFLGNSFCLTGIGSSIKDPLLIVDIAIRIHQVFFILFLNSDLPQHNVAIHVHALVAV</sequence>
<gene>
    <name evidence="2" type="ORF">FGO68_gene1494</name>
</gene>
<name>A0A8J8SYE5_HALGN</name>
<protein>
    <recommendedName>
        <fullName evidence="4">Secreted protein</fullName>
    </recommendedName>
</protein>
<dbReference type="AlphaFoldDB" id="A0A8J8SYE5"/>
<evidence type="ECO:0000256" key="1">
    <source>
        <dbReference type="SAM" id="SignalP"/>
    </source>
</evidence>
<proteinExistence type="predicted"/>
<comment type="caution">
    <text evidence="2">The sequence shown here is derived from an EMBL/GenBank/DDBJ whole genome shotgun (WGS) entry which is preliminary data.</text>
</comment>
<keyword evidence="3" id="KW-1185">Reference proteome</keyword>
<evidence type="ECO:0000313" key="3">
    <source>
        <dbReference type="Proteomes" id="UP000785679"/>
    </source>
</evidence>
<feature type="chain" id="PRO_5035273648" description="Secreted protein" evidence="1">
    <location>
        <begin position="20"/>
        <end position="75"/>
    </location>
</feature>
<dbReference type="Proteomes" id="UP000785679">
    <property type="component" value="Unassembled WGS sequence"/>
</dbReference>
<keyword evidence="1" id="KW-0732">Signal</keyword>
<feature type="signal peptide" evidence="1">
    <location>
        <begin position="1"/>
        <end position="19"/>
    </location>
</feature>
<organism evidence="2 3">
    <name type="scientific">Halteria grandinella</name>
    <dbReference type="NCBI Taxonomy" id="5974"/>
    <lineage>
        <taxon>Eukaryota</taxon>
        <taxon>Sar</taxon>
        <taxon>Alveolata</taxon>
        <taxon>Ciliophora</taxon>
        <taxon>Intramacronucleata</taxon>
        <taxon>Spirotrichea</taxon>
        <taxon>Stichotrichia</taxon>
        <taxon>Sporadotrichida</taxon>
        <taxon>Halteriidae</taxon>
        <taxon>Halteria</taxon>
    </lineage>
</organism>